<dbReference type="Gene3D" id="1.10.10.10">
    <property type="entry name" value="Winged helix-like DNA-binding domain superfamily/Winged helix DNA-binding domain"/>
    <property type="match status" value="1"/>
</dbReference>
<proteinExistence type="predicted"/>
<evidence type="ECO:0000256" key="1">
    <source>
        <dbReference type="ARBA" id="ARBA00023015"/>
    </source>
</evidence>
<evidence type="ECO:0000313" key="6">
    <source>
        <dbReference type="Proteomes" id="UP000542813"/>
    </source>
</evidence>
<sequence length="170" mass="19098">MTGPADGQDDDALLRFVEQFALVLTESGLPRMPARVFAYVLAEDAEGYTAAELADGLRVSPAAISGAVRTLVQAGLLAREREPGSRADHYRIYDDDVWAHIIMQREPLLRRYSAVLSDGIAKLPPGRGAHRLVETLDYMEFMRAELPLMIERWRKHRAEHSLENPSEVEQ</sequence>
<dbReference type="PANTHER" id="PTHR38465:SF2">
    <property type="entry name" value="HTH-TYPE TRANSCRIPTIONAL REGULATOR MMPR5"/>
    <property type="match status" value="1"/>
</dbReference>
<evidence type="ECO:0000313" key="5">
    <source>
        <dbReference type="EMBL" id="MBB5787551.1"/>
    </source>
</evidence>
<comment type="caution">
    <text evidence="5">The sequence shown here is derived from an EMBL/GenBank/DDBJ whole genome shotgun (WGS) entry which is preliminary data.</text>
</comment>
<dbReference type="Pfam" id="PF12802">
    <property type="entry name" value="MarR_2"/>
    <property type="match status" value="1"/>
</dbReference>
<gene>
    <name evidence="5" type="ORF">HD601_002126</name>
</gene>
<dbReference type="AlphaFoldDB" id="A0A7W9GPY5"/>
<dbReference type="InterPro" id="IPR000835">
    <property type="entry name" value="HTH_MarR-typ"/>
</dbReference>
<dbReference type="PANTHER" id="PTHR38465">
    <property type="entry name" value="HTH-TYPE TRANSCRIPTIONAL REGULATOR MJ1563-RELATED"/>
    <property type="match status" value="1"/>
</dbReference>
<keyword evidence="2" id="KW-0238">DNA-binding</keyword>
<keyword evidence="3" id="KW-0804">Transcription</keyword>
<evidence type="ECO:0000256" key="3">
    <source>
        <dbReference type="ARBA" id="ARBA00023163"/>
    </source>
</evidence>
<dbReference type="EMBL" id="JACHMM010000001">
    <property type="protein sequence ID" value="MBB5787551.1"/>
    <property type="molecule type" value="Genomic_DNA"/>
</dbReference>
<reference evidence="5 6" key="1">
    <citation type="submission" date="2020-08" db="EMBL/GenBank/DDBJ databases">
        <title>Sequencing the genomes of 1000 actinobacteria strains.</title>
        <authorList>
            <person name="Klenk H.-P."/>
        </authorList>
    </citation>
    <scope>NUCLEOTIDE SEQUENCE [LARGE SCALE GENOMIC DNA]</scope>
    <source>
        <strain evidence="5 6">DSM 102122</strain>
    </source>
</reference>
<name>A0A7W9GPY5_9ACTN</name>
<dbReference type="CDD" id="cd00090">
    <property type="entry name" value="HTH_ARSR"/>
    <property type="match status" value="1"/>
</dbReference>
<evidence type="ECO:0000259" key="4">
    <source>
        <dbReference type="Pfam" id="PF12802"/>
    </source>
</evidence>
<organism evidence="5 6">
    <name type="scientific">Jiangella mangrovi</name>
    <dbReference type="NCBI Taxonomy" id="1524084"/>
    <lineage>
        <taxon>Bacteria</taxon>
        <taxon>Bacillati</taxon>
        <taxon>Actinomycetota</taxon>
        <taxon>Actinomycetes</taxon>
        <taxon>Jiangellales</taxon>
        <taxon>Jiangellaceae</taxon>
        <taxon>Jiangella</taxon>
    </lineage>
</organism>
<protein>
    <submittedName>
        <fullName evidence="5">Putative transcriptional regulator</fullName>
    </submittedName>
</protein>
<dbReference type="SUPFAM" id="SSF46785">
    <property type="entry name" value="Winged helix' DNA-binding domain"/>
    <property type="match status" value="1"/>
</dbReference>
<accession>A0A7W9GPY5</accession>
<dbReference type="InterPro" id="IPR011991">
    <property type="entry name" value="ArsR-like_HTH"/>
</dbReference>
<dbReference type="GO" id="GO:0003677">
    <property type="term" value="F:DNA binding"/>
    <property type="evidence" value="ECO:0007669"/>
    <property type="project" value="UniProtKB-KW"/>
</dbReference>
<dbReference type="InterPro" id="IPR036390">
    <property type="entry name" value="WH_DNA-bd_sf"/>
</dbReference>
<dbReference type="RefSeq" id="WP_184821682.1">
    <property type="nucleotide sequence ID" value="NZ_JACHMM010000001.1"/>
</dbReference>
<feature type="domain" description="HTH marR-type" evidence="4">
    <location>
        <begin position="27"/>
        <end position="86"/>
    </location>
</feature>
<keyword evidence="6" id="KW-1185">Reference proteome</keyword>
<keyword evidence="1" id="KW-0805">Transcription regulation</keyword>
<evidence type="ECO:0000256" key="2">
    <source>
        <dbReference type="ARBA" id="ARBA00023125"/>
    </source>
</evidence>
<dbReference type="InterPro" id="IPR036388">
    <property type="entry name" value="WH-like_DNA-bd_sf"/>
</dbReference>
<dbReference type="InterPro" id="IPR052362">
    <property type="entry name" value="HTH-GbsR_regulator"/>
</dbReference>
<dbReference type="Proteomes" id="UP000542813">
    <property type="component" value="Unassembled WGS sequence"/>
</dbReference>
<dbReference type="GO" id="GO:0003700">
    <property type="term" value="F:DNA-binding transcription factor activity"/>
    <property type="evidence" value="ECO:0007669"/>
    <property type="project" value="InterPro"/>
</dbReference>